<sequence>MSEARFAEALSRLDENKQLRLPLKRGDILGRLALRFLWRRGIKWQVESNLAIRDALGTVREIAHEQRSALAGVSAAVTEIGDAGAASRDGLRAEIEDLRRNDQNMMAGLNQRLYAAIGSVRSEIGDLRLQVADKQEHAGQVEARLGAIESDLAALVATARESALRHARLDSFLDAARTDPAKAESLPGRPDFLELSVAALLDGPADLARARRAEYLPVVRDARGQDAGAAVFDVAPGRGEWLEVLRGEGIPFVAASTNPVVVDHCAELGLTVRPEPALDALAASPRRSLAAVTAFRYAERQAPEDLARFVEAAALALRPGGVLLVETPLVGADFHVDPFAIRPVHPTFARYLAESAGFAKVEIREVPATARAGAEHFCLIAWT</sequence>
<name>A0ABR7L9C9_9PSEU</name>
<dbReference type="Gene3D" id="3.40.50.150">
    <property type="entry name" value="Vaccinia Virus protein VP39"/>
    <property type="match status" value="1"/>
</dbReference>
<dbReference type="InterPro" id="IPR029063">
    <property type="entry name" value="SAM-dependent_MTases_sf"/>
</dbReference>
<dbReference type="EMBL" id="JABVED010000010">
    <property type="protein sequence ID" value="MBC6449280.1"/>
    <property type="molecule type" value="Genomic_DNA"/>
</dbReference>
<proteinExistence type="predicted"/>
<evidence type="ECO:0000313" key="1">
    <source>
        <dbReference type="EMBL" id="MBC6449280.1"/>
    </source>
</evidence>
<protein>
    <recommendedName>
        <fullName evidence="3">Methyltransferase domain-containing protein</fullName>
    </recommendedName>
</protein>
<keyword evidence="2" id="KW-1185">Reference proteome</keyword>
<gene>
    <name evidence="1" type="ORF">GPZ80_19120</name>
</gene>
<reference evidence="1 2" key="1">
    <citation type="submission" date="2020-06" db="EMBL/GenBank/DDBJ databases">
        <title>Actinokineospora xiongansis sp. nov., isolated from soil of Baiyangdian.</title>
        <authorList>
            <person name="Zhang X."/>
        </authorList>
    </citation>
    <scope>NUCLEOTIDE SEQUENCE [LARGE SCALE GENOMIC DNA]</scope>
    <source>
        <strain evidence="1 2">HBU206404</strain>
    </source>
</reference>
<dbReference type="SUPFAM" id="SSF53335">
    <property type="entry name" value="S-adenosyl-L-methionine-dependent methyltransferases"/>
    <property type="match status" value="1"/>
</dbReference>
<dbReference type="RefSeq" id="WP_187221876.1">
    <property type="nucleotide sequence ID" value="NZ_JABVED010000010.1"/>
</dbReference>
<evidence type="ECO:0000313" key="2">
    <source>
        <dbReference type="Proteomes" id="UP000734823"/>
    </source>
</evidence>
<dbReference type="Proteomes" id="UP000734823">
    <property type="component" value="Unassembled WGS sequence"/>
</dbReference>
<evidence type="ECO:0008006" key="3">
    <source>
        <dbReference type="Google" id="ProtNLM"/>
    </source>
</evidence>
<dbReference type="Pfam" id="PF13489">
    <property type="entry name" value="Methyltransf_23"/>
    <property type="match status" value="1"/>
</dbReference>
<comment type="caution">
    <text evidence="1">The sequence shown here is derived from an EMBL/GenBank/DDBJ whole genome shotgun (WGS) entry which is preliminary data.</text>
</comment>
<organism evidence="1 2">
    <name type="scientific">Actinokineospora xionganensis</name>
    <dbReference type="NCBI Taxonomy" id="2684470"/>
    <lineage>
        <taxon>Bacteria</taxon>
        <taxon>Bacillati</taxon>
        <taxon>Actinomycetota</taxon>
        <taxon>Actinomycetes</taxon>
        <taxon>Pseudonocardiales</taxon>
        <taxon>Pseudonocardiaceae</taxon>
        <taxon>Actinokineospora</taxon>
    </lineage>
</organism>
<accession>A0ABR7L9C9</accession>